<dbReference type="EMBL" id="JAGTPW010000009">
    <property type="protein sequence ID" value="MBR8644490.1"/>
    <property type="molecule type" value="Genomic_DNA"/>
</dbReference>
<dbReference type="AlphaFoldDB" id="A0A941J6E7"/>
<proteinExistence type="predicted"/>
<evidence type="ECO:0000313" key="1">
    <source>
        <dbReference type="EMBL" id="MBR8644490.1"/>
    </source>
</evidence>
<accession>A0A941J6E7</accession>
<dbReference type="Proteomes" id="UP000680045">
    <property type="component" value="Unassembled WGS sequence"/>
</dbReference>
<comment type="caution">
    <text evidence="1">The sequence shown here is derived from an EMBL/GenBank/DDBJ whole genome shotgun (WGS) entry which is preliminary data.</text>
</comment>
<reference evidence="1" key="1">
    <citation type="submission" date="2021-04" db="EMBL/GenBank/DDBJ databases">
        <title>Whole genome sequencing of Enterococci isolates from hospitalized patients.</title>
        <authorList>
            <person name="Ogoti B.M."/>
            <person name="Onyambu F.G."/>
        </authorList>
    </citation>
    <scope>NUCLEOTIDE SEQUENCE</scope>
    <source>
        <strain evidence="1">242</strain>
    </source>
</reference>
<organism evidence="1 2">
    <name type="scientific">Peribacillus frigoritolerans</name>
    <dbReference type="NCBI Taxonomy" id="450367"/>
    <lineage>
        <taxon>Bacteria</taxon>
        <taxon>Bacillati</taxon>
        <taxon>Bacillota</taxon>
        <taxon>Bacilli</taxon>
        <taxon>Bacillales</taxon>
        <taxon>Bacillaceae</taxon>
        <taxon>Peribacillus</taxon>
    </lineage>
</organism>
<name>A0A941J6E7_9BACI</name>
<sequence>MLGIANPIQTFAESSSNQQDINAEINQLEKTYGFETVDLNDSTETINPTELEFDTTEEFEEFVKGLQEEDEIEVNEEISVSEDEENSSGMQAFATTKSGSKLLNWWSPVQNGKIVLGSYKNIRIKYKYKLVNKNLSLYQFLITILT</sequence>
<gene>
    <name evidence="1" type="ORF">KEH51_07440</name>
</gene>
<protein>
    <submittedName>
        <fullName evidence="1">Uncharacterized protein</fullName>
    </submittedName>
</protein>
<evidence type="ECO:0000313" key="2">
    <source>
        <dbReference type="Proteomes" id="UP000680045"/>
    </source>
</evidence>